<dbReference type="InterPro" id="IPR036397">
    <property type="entry name" value="RNaseH_sf"/>
</dbReference>
<dbReference type="Gene3D" id="3.30.420.10">
    <property type="entry name" value="Ribonuclease H-like superfamily/Ribonuclease H"/>
    <property type="match status" value="1"/>
</dbReference>
<evidence type="ECO:0000313" key="1">
    <source>
        <dbReference type="EMBL" id="KAK4733812.1"/>
    </source>
</evidence>
<keyword evidence="2" id="KW-1185">Reference proteome</keyword>
<evidence type="ECO:0000313" key="2">
    <source>
        <dbReference type="Proteomes" id="UP001311915"/>
    </source>
</evidence>
<accession>A0AAV9MAQ9</accession>
<comment type="caution">
    <text evidence="1">The sequence shown here is derived from an EMBL/GenBank/DDBJ whole genome shotgun (WGS) entry which is preliminary data.</text>
</comment>
<proteinExistence type="predicted"/>
<protein>
    <recommendedName>
        <fullName evidence="3">RNase H type-1 domain-containing protein</fullName>
    </recommendedName>
</protein>
<gene>
    <name evidence="1" type="ORF">R3W88_008073</name>
</gene>
<dbReference type="Proteomes" id="UP001311915">
    <property type="component" value="Unassembled WGS sequence"/>
</dbReference>
<reference evidence="1 2" key="1">
    <citation type="submission" date="2023-10" db="EMBL/GenBank/DDBJ databases">
        <title>Genome-Wide Identification Analysis in wild type Solanum Pinnatisectum Reveals Some Genes Defensing Phytophthora Infestans.</title>
        <authorList>
            <person name="Sun C."/>
        </authorList>
    </citation>
    <scope>NUCLEOTIDE SEQUENCE [LARGE SCALE GENOMIC DNA]</scope>
    <source>
        <strain evidence="1">LQN</strain>
        <tissue evidence="1">Leaf</tissue>
    </source>
</reference>
<dbReference type="AlphaFoldDB" id="A0AAV9MAQ9"/>
<sequence length="85" mass="10118">MISGSWRIPWEIIEKVEDIQEIMQQINVHVWHIFREANQLANVIANTTINTKHKLVFQILNIDKQEVPSVRIKTRRIYNNNCQHA</sequence>
<dbReference type="GO" id="GO:0003676">
    <property type="term" value="F:nucleic acid binding"/>
    <property type="evidence" value="ECO:0007669"/>
    <property type="project" value="InterPro"/>
</dbReference>
<dbReference type="EMBL" id="JAWPEI010000002">
    <property type="protein sequence ID" value="KAK4733812.1"/>
    <property type="molecule type" value="Genomic_DNA"/>
</dbReference>
<organism evidence="1 2">
    <name type="scientific">Solanum pinnatisectum</name>
    <name type="common">tansyleaf nightshade</name>
    <dbReference type="NCBI Taxonomy" id="50273"/>
    <lineage>
        <taxon>Eukaryota</taxon>
        <taxon>Viridiplantae</taxon>
        <taxon>Streptophyta</taxon>
        <taxon>Embryophyta</taxon>
        <taxon>Tracheophyta</taxon>
        <taxon>Spermatophyta</taxon>
        <taxon>Magnoliopsida</taxon>
        <taxon>eudicotyledons</taxon>
        <taxon>Gunneridae</taxon>
        <taxon>Pentapetalae</taxon>
        <taxon>asterids</taxon>
        <taxon>lamiids</taxon>
        <taxon>Solanales</taxon>
        <taxon>Solanaceae</taxon>
        <taxon>Solanoideae</taxon>
        <taxon>Solaneae</taxon>
        <taxon>Solanum</taxon>
    </lineage>
</organism>
<evidence type="ECO:0008006" key="3">
    <source>
        <dbReference type="Google" id="ProtNLM"/>
    </source>
</evidence>
<name>A0AAV9MAQ9_9SOLN</name>